<reference evidence="1" key="1">
    <citation type="submission" date="2021-06" db="EMBL/GenBank/DDBJ databases">
        <authorList>
            <person name="Hodson N. C."/>
            <person name="Mongue J. A."/>
            <person name="Jaron S. K."/>
        </authorList>
    </citation>
    <scope>NUCLEOTIDE SEQUENCE</scope>
</reference>
<dbReference type="EMBL" id="CAJVCH010570904">
    <property type="protein sequence ID" value="CAG7836165.1"/>
    <property type="molecule type" value="Genomic_DNA"/>
</dbReference>
<evidence type="ECO:0000313" key="2">
    <source>
        <dbReference type="Proteomes" id="UP000708208"/>
    </source>
</evidence>
<comment type="caution">
    <text evidence="1">The sequence shown here is derived from an EMBL/GenBank/DDBJ whole genome shotgun (WGS) entry which is preliminary data.</text>
</comment>
<dbReference type="AlphaFoldDB" id="A0A8J2MCL5"/>
<protein>
    <submittedName>
        <fullName evidence="1">Uncharacterized protein</fullName>
    </submittedName>
</protein>
<keyword evidence="2" id="KW-1185">Reference proteome</keyword>
<organism evidence="1 2">
    <name type="scientific">Allacma fusca</name>
    <dbReference type="NCBI Taxonomy" id="39272"/>
    <lineage>
        <taxon>Eukaryota</taxon>
        <taxon>Metazoa</taxon>
        <taxon>Ecdysozoa</taxon>
        <taxon>Arthropoda</taxon>
        <taxon>Hexapoda</taxon>
        <taxon>Collembola</taxon>
        <taxon>Symphypleona</taxon>
        <taxon>Sminthuridae</taxon>
        <taxon>Allacma</taxon>
    </lineage>
</organism>
<evidence type="ECO:0000313" key="1">
    <source>
        <dbReference type="EMBL" id="CAG7836165.1"/>
    </source>
</evidence>
<sequence>MGKTTINYTPNKKLSPRVQRYQFRKHFLQVRTRLAGNISNHVRRSEQEKVSSQNDVVSIVEVPEGQTQELNIHK</sequence>
<dbReference type="Proteomes" id="UP000708208">
    <property type="component" value="Unassembled WGS sequence"/>
</dbReference>
<proteinExistence type="predicted"/>
<name>A0A8J2MCL5_9HEXA</name>
<accession>A0A8J2MCL5</accession>
<gene>
    <name evidence="1" type="ORF">AFUS01_LOCUS45438</name>
</gene>